<proteinExistence type="predicted"/>
<feature type="compositionally biased region" description="Basic and acidic residues" evidence="1">
    <location>
        <begin position="112"/>
        <end position="126"/>
    </location>
</feature>
<name>R0KW90_NOSB1</name>
<dbReference type="Proteomes" id="UP000016927">
    <property type="component" value="Unassembled WGS sequence"/>
</dbReference>
<dbReference type="EMBL" id="KB908916">
    <property type="protein sequence ID" value="EOB15176.1"/>
    <property type="molecule type" value="Genomic_DNA"/>
</dbReference>
<sequence length="159" mass="18930">MLMFISLIWCYRLVKLKLKEKDDLFLTNFNGLLKLMPPNINNQTIRIHERKLTFVNFNKTYKFYLNNGSLEIKLRQVEEERHKIGFLRSGVRRKVKPFGFHSKRKMVPKDFVRSKMSDHDPPKKESGPTVPREMASSREITVRDMPSQKETAREICHHQ</sequence>
<feature type="compositionally biased region" description="Basic and acidic residues" evidence="1">
    <location>
        <begin position="140"/>
        <end position="159"/>
    </location>
</feature>
<organism evidence="2 3">
    <name type="scientific">Nosema bombycis (strain CQ1 / CVCC 102059)</name>
    <name type="common">Microsporidian parasite</name>
    <name type="synonym">Pebrine of silkworm</name>
    <dbReference type="NCBI Taxonomy" id="578461"/>
    <lineage>
        <taxon>Eukaryota</taxon>
        <taxon>Fungi</taxon>
        <taxon>Fungi incertae sedis</taxon>
        <taxon>Microsporidia</taxon>
        <taxon>Nosematidae</taxon>
        <taxon>Nosema</taxon>
    </lineage>
</organism>
<dbReference type="HOGENOM" id="CLU_1661291_0_0_1"/>
<protein>
    <submittedName>
        <fullName evidence="2">Uncharacterized protein</fullName>
    </submittedName>
</protein>
<keyword evidence="3" id="KW-1185">Reference proteome</keyword>
<dbReference type="VEuPathDB" id="MicrosporidiaDB:NBO_8g0040"/>
<evidence type="ECO:0000313" key="3">
    <source>
        <dbReference type="Proteomes" id="UP000016927"/>
    </source>
</evidence>
<gene>
    <name evidence="2" type="ORF">NBO_8g0040</name>
</gene>
<reference evidence="2 3" key="1">
    <citation type="journal article" date="2013" name="BMC Genomics">
        <title>Comparative genomics of parasitic silkworm microsporidia reveal an association between genome expansion and host adaptation.</title>
        <authorList>
            <person name="Pan G."/>
            <person name="Xu J."/>
            <person name="Li T."/>
            <person name="Xia Q."/>
            <person name="Liu S.L."/>
            <person name="Zhang G."/>
            <person name="Li S."/>
            <person name="Li C."/>
            <person name="Liu H."/>
            <person name="Yang L."/>
            <person name="Liu T."/>
            <person name="Zhang X."/>
            <person name="Wu Z."/>
            <person name="Fan W."/>
            <person name="Dang X."/>
            <person name="Xiang H."/>
            <person name="Tao M."/>
            <person name="Li Y."/>
            <person name="Hu J."/>
            <person name="Li Z."/>
            <person name="Lin L."/>
            <person name="Luo J."/>
            <person name="Geng L."/>
            <person name="Wang L."/>
            <person name="Long M."/>
            <person name="Wan Y."/>
            <person name="He N."/>
            <person name="Zhang Z."/>
            <person name="Lu C."/>
            <person name="Keeling P.J."/>
            <person name="Wang J."/>
            <person name="Xiang Z."/>
            <person name="Zhou Z."/>
        </authorList>
    </citation>
    <scope>NUCLEOTIDE SEQUENCE [LARGE SCALE GENOMIC DNA]</scope>
    <source>
        <strain evidence="3">CQ1 / CVCC 102059</strain>
    </source>
</reference>
<evidence type="ECO:0000313" key="2">
    <source>
        <dbReference type="EMBL" id="EOB15176.1"/>
    </source>
</evidence>
<dbReference type="AlphaFoldDB" id="R0KW90"/>
<accession>R0KW90</accession>
<feature type="region of interest" description="Disordered" evidence="1">
    <location>
        <begin position="112"/>
        <end position="159"/>
    </location>
</feature>
<evidence type="ECO:0000256" key="1">
    <source>
        <dbReference type="SAM" id="MobiDB-lite"/>
    </source>
</evidence>